<dbReference type="RefSeq" id="WP_008026829.1">
    <property type="nucleotide sequence ID" value="NZ_ACYY01000001.1"/>
</dbReference>
<dbReference type="InterPro" id="IPR002477">
    <property type="entry name" value="Peptidoglycan-bd-like"/>
</dbReference>
<dbReference type="Proteomes" id="UP000010121">
    <property type="component" value="Unassembled WGS sequence"/>
</dbReference>
<evidence type="ECO:0000313" key="4">
    <source>
        <dbReference type="Proteomes" id="UP000010121"/>
    </source>
</evidence>
<keyword evidence="1" id="KW-0732">Signal</keyword>
<feature type="domain" description="Peptidoglycan binding-like" evidence="2">
    <location>
        <begin position="113"/>
        <end position="148"/>
    </location>
</feature>
<comment type="caution">
    <text evidence="3">The sequence shown here is derived from an EMBL/GenBank/DDBJ whole genome shotgun (WGS) entry which is preliminary data.</text>
</comment>
<evidence type="ECO:0000259" key="2">
    <source>
        <dbReference type="Pfam" id="PF01471"/>
    </source>
</evidence>
<dbReference type="InterPro" id="IPR036366">
    <property type="entry name" value="PGBDSf"/>
</dbReference>
<dbReference type="eggNOG" id="COG3409">
    <property type="taxonomic scope" value="Bacteria"/>
</dbReference>
<keyword evidence="4" id="KW-1185">Reference proteome</keyword>
<proteinExistence type="predicted"/>
<accession>C8RW58</accession>
<evidence type="ECO:0000313" key="3">
    <source>
        <dbReference type="EMBL" id="EEW26801.1"/>
    </source>
</evidence>
<gene>
    <name evidence="3" type="ORF">Rsw2DRAFT_0036</name>
</gene>
<name>C8RW58_9RHOB</name>
<dbReference type="OrthoDB" id="7932821at2"/>
<protein>
    <submittedName>
        <fullName evidence="3">Peptidoglycan-binding domain 1 protein</fullName>
    </submittedName>
</protein>
<organism evidence="3 4">
    <name type="scientific">Rhodobacter ferrooxidans</name>
    <dbReference type="NCBI Taxonomy" id="371731"/>
    <lineage>
        <taxon>Bacteria</taxon>
        <taxon>Pseudomonadati</taxon>
        <taxon>Pseudomonadota</taxon>
        <taxon>Alphaproteobacteria</taxon>
        <taxon>Rhodobacterales</taxon>
        <taxon>Rhodobacter group</taxon>
        <taxon>Rhodobacter</taxon>
    </lineage>
</organism>
<dbReference type="SUPFAM" id="SSF47090">
    <property type="entry name" value="PGBD-like"/>
    <property type="match status" value="1"/>
</dbReference>
<sequence>MLSTVIKTSTLAKTAIVALTALSIGLTAPAPAEAFGRNERNFVQGAAAALLLGAVIRDANRHQRQPVYTQPRQRVYYDEPRYQPPRQQPQPYYAPAPSIYRTPVAQAFNSYSSSQRRAIQARLAAYGYYRSGIDGSFGPGTYNAVAAYARDTGNDQQLSSTAGAFGVFDALIY</sequence>
<feature type="chain" id="PRO_5002991658" evidence="1">
    <location>
        <begin position="33"/>
        <end position="173"/>
    </location>
</feature>
<dbReference type="Gene3D" id="1.10.101.10">
    <property type="entry name" value="PGBD-like superfamily/PGBD"/>
    <property type="match status" value="1"/>
</dbReference>
<dbReference type="EMBL" id="ACYY01000001">
    <property type="protein sequence ID" value="EEW26801.1"/>
    <property type="molecule type" value="Genomic_DNA"/>
</dbReference>
<evidence type="ECO:0000256" key="1">
    <source>
        <dbReference type="SAM" id="SignalP"/>
    </source>
</evidence>
<feature type="signal peptide" evidence="1">
    <location>
        <begin position="1"/>
        <end position="32"/>
    </location>
</feature>
<dbReference type="Pfam" id="PF01471">
    <property type="entry name" value="PG_binding_1"/>
    <property type="match status" value="1"/>
</dbReference>
<dbReference type="InterPro" id="IPR036365">
    <property type="entry name" value="PGBD-like_sf"/>
</dbReference>
<reference evidence="3 4" key="1">
    <citation type="submission" date="2009-08" db="EMBL/GenBank/DDBJ databases">
        <title>The draft genome of Rhodobacter sp. SW2.</title>
        <authorList>
            <consortium name="US DOE Joint Genome Institute (JGI-PGF)"/>
            <person name="Lucas S."/>
            <person name="Copeland A."/>
            <person name="Lapidus A."/>
            <person name="Glavina del Rio T."/>
            <person name="Tice H."/>
            <person name="Bruce D."/>
            <person name="Goodwin L."/>
            <person name="Pitluck S."/>
            <person name="Larimer F."/>
            <person name="Land M.L."/>
            <person name="Hauser L."/>
            <person name="Emerson D."/>
        </authorList>
    </citation>
    <scope>NUCLEOTIDE SEQUENCE [LARGE SCALE GENOMIC DNA]</scope>
    <source>
        <strain evidence="3 4">SW2</strain>
    </source>
</reference>
<dbReference type="AlphaFoldDB" id="C8RW58"/>